<dbReference type="OrthoDB" id="1752359at2759"/>
<gene>
    <name evidence="2" type="ORF">Acr_00g0074290</name>
</gene>
<protein>
    <submittedName>
        <fullName evidence="2">Uncharacterized protein</fullName>
    </submittedName>
</protein>
<keyword evidence="3" id="KW-1185">Reference proteome</keyword>
<comment type="caution">
    <text evidence="2">The sequence shown here is derived from an EMBL/GenBank/DDBJ whole genome shotgun (WGS) entry which is preliminary data.</text>
</comment>
<evidence type="ECO:0000256" key="1">
    <source>
        <dbReference type="SAM" id="MobiDB-lite"/>
    </source>
</evidence>
<proteinExistence type="predicted"/>
<evidence type="ECO:0000313" key="2">
    <source>
        <dbReference type="EMBL" id="GFS41434.1"/>
    </source>
</evidence>
<organism evidence="2 3">
    <name type="scientific">Actinidia rufa</name>
    <dbReference type="NCBI Taxonomy" id="165716"/>
    <lineage>
        <taxon>Eukaryota</taxon>
        <taxon>Viridiplantae</taxon>
        <taxon>Streptophyta</taxon>
        <taxon>Embryophyta</taxon>
        <taxon>Tracheophyta</taxon>
        <taxon>Spermatophyta</taxon>
        <taxon>Magnoliopsida</taxon>
        <taxon>eudicotyledons</taxon>
        <taxon>Gunneridae</taxon>
        <taxon>Pentapetalae</taxon>
        <taxon>asterids</taxon>
        <taxon>Ericales</taxon>
        <taxon>Actinidiaceae</taxon>
        <taxon>Actinidia</taxon>
    </lineage>
</organism>
<accession>A0A7J0DSC3</accession>
<dbReference type="EMBL" id="BJWL01000376">
    <property type="protein sequence ID" value="GFS41434.1"/>
    <property type="molecule type" value="Genomic_DNA"/>
</dbReference>
<sequence length="354" mass="39611">MSGNVNIRDVENTLPSWISNHLGECSYMDIEVVEYPSSPREDSPVNEEDPLLDTRPPLERRTNVMTQDELDHLRKSCSFPVGIQTRLPKADGTIAFNCLREVAFYEATFQASLHLPIHITLRRILSYYNGMTRSLPMDYLESLEFRGRGAPQGFSLDSGNMASSGEDNAKEKNIGNAAHVAANEGDSCLSRGDPPKVNMLDIARWTPGKGTSVNLGVILGLETSAQDNLTMAKKLFQGVVLPANKEIVSKLDLNMATTWFFYALSQLHEKEITEMRRIEALAKTSSIHEFKASDEYKEAMEGAASSYFRKGFDLCKKQINILHLDLDIHDLQIDPNLVDENMEEEKDVPDANLP</sequence>
<name>A0A7J0DSC3_9ERIC</name>
<reference evidence="3" key="1">
    <citation type="submission" date="2019-07" db="EMBL/GenBank/DDBJ databases">
        <title>De Novo Assembly of kiwifruit Actinidia rufa.</title>
        <authorList>
            <person name="Sugita-Konishi S."/>
            <person name="Sato K."/>
            <person name="Mori E."/>
            <person name="Abe Y."/>
            <person name="Kisaki G."/>
            <person name="Hamano K."/>
            <person name="Suezawa K."/>
            <person name="Otani M."/>
            <person name="Fukuda T."/>
            <person name="Manabe T."/>
            <person name="Gomi K."/>
            <person name="Tabuchi M."/>
            <person name="Akimitsu K."/>
            <person name="Kataoka I."/>
        </authorList>
    </citation>
    <scope>NUCLEOTIDE SEQUENCE [LARGE SCALE GENOMIC DNA]</scope>
    <source>
        <strain evidence="3">cv. Fuchu</strain>
    </source>
</reference>
<dbReference type="AlphaFoldDB" id="A0A7J0DSC3"/>
<feature type="region of interest" description="Disordered" evidence="1">
    <location>
        <begin position="36"/>
        <end position="55"/>
    </location>
</feature>
<evidence type="ECO:0000313" key="3">
    <source>
        <dbReference type="Proteomes" id="UP000585474"/>
    </source>
</evidence>
<dbReference type="Proteomes" id="UP000585474">
    <property type="component" value="Unassembled WGS sequence"/>
</dbReference>